<evidence type="ECO:0000256" key="5">
    <source>
        <dbReference type="ARBA" id="ARBA00022884"/>
    </source>
</evidence>
<feature type="active site" description="Proton acceptor" evidence="12">
    <location>
        <position position="121"/>
    </location>
</feature>
<dbReference type="OrthoDB" id="424302at2759"/>
<feature type="binding site" evidence="12">
    <location>
        <position position="191"/>
    </location>
    <ligand>
        <name>Zn(2+)</name>
        <dbReference type="ChEBI" id="CHEBI:29105"/>
    </ligand>
</feature>
<dbReference type="SUPFAM" id="SSF52467">
    <property type="entry name" value="DHS-like NAD/FAD-binding domain"/>
    <property type="match status" value="1"/>
</dbReference>
<keyword evidence="8" id="KW-0687">Ribonucleoprotein</keyword>
<evidence type="ECO:0000313" key="16">
    <source>
        <dbReference type="Proteomes" id="UP000320333"/>
    </source>
</evidence>
<evidence type="ECO:0000256" key="12">
    <source>
        <dbReference type="PROSITE-ProRule" id="PRU00236"/>
    </source>
</evidence>
<proteinExistence type="inferred from homology"/>
<evidence type="ECO:0000259" key="14">
    <source>
        <dbReference type="PROSITE" id="PS50823"/>
    </source>
</evidence>
<evidence type="ECO:0000256" key="4">
    <source>
        <dbReference type="ARBA" id="ARBA00022730"/>
    </source>
</evidence>
<dbReference type="GO" id="GO:0005634">
    <property type="term" value="C:nucleus"/>
    <property type="evidence" value="ECO:0007669"/>
    <property type="project" value="TreeGrafter"/>
</dbReference>
<evidence type="ECO:0000256" key="7">
    <source>
        <dbReference type="ARBA" id="ARBA00023027"/>
    </source>
</evidence>
<keyword evidence="16" id="KW-1185">Reference proteome</keyword>
<dbReference type="PANTHER" id="PTHR11760:SF32">
    <property type="entry name" value="SMALL RIBOSOMAL SUBUNIT PROTEIN US3"/>
    <property type="match status" value="1"/>
</dbReference>
<dbReference type="InterPro" id="IPR001351">
    <property type="entry name" value="Ribosomal_uS3_C"/>
</dbReference>
<dbReference type="Gene3D" id="3.30.1140.32">
    <property type="entry name" value="Ribosomal protein S3, C-terminal domain"/>
    <property type="match status" value="1"/>
</dbReference>
<gene>
    <name evidence="15" type="ORF">CcCBS67573_g04366</name>
</gene>
<dbReference type="GO" id="GO:0019843">
    <property type="term" value="F:rRNA binding"/>
    <property type="evidence" value="ECO:0007669"/>
    <property type="project" value="UniProtKB-KW"/>
</dbReference>
<evidence type="ECO:0000259" key="13">
    <source>
        <dbReference type="PROSITE" id="PS50305"/>
    </source>
</evidence>
<keyword evidence="5 11" id="KW-0694">RNA-binding</keyword>
<dbReference type="FunFam" id="3.30.1140.32:FF:000005">
    <property type="entry name" value="40S ribosomal protein S3"/>
    <property type="match status" value="1"/>
</dbReference>
<keyword evidence="12" id="KW-0862">Zinc</keyword>
<dbReference type="SUPFAM" id="SSF54821">
    <property type="entry name" value="Ribosomal protein S3 C-terminal domain"/>
    <property type="match status" value="1"/>
</dbReference>
<dbReference type="InterPro" id="IPR026591">
    <property type="entry name" value="Sirtuin_cat_small_dom_sf"/>
</dbReference>
<dbReference type="EMBL" id="QEAP01000130">
    <property type="protein sequence ID" value="TPX74365.1"/>
    <property type="molecule type" value="Genomic_DNA"/>
</dbReference>
<evidence type="ECO:0000313" key="15">
    <source>
        <dbReference type="EMBL" id="TPX74365.1"/>
    </source>
</evidence>
<dbReference type="InterPro" id="IPR057258">
    <property type="entry name" value="Ribosomal_uS3"/>
</dbReference>
<dbReference type="Gene3D" id="3.30.1600.10">
    <property type="entry name" value="SIR2/SIRT2 'Small Domain"/>
    <property type="match status" value="1"/>
</dbReference>
<evidence type="ECO:0000256" key="11">
    <source>
        <dbReference type="PROSITE-ProRule" id="PRU00118"/>
    </source>
</evidence>
<dbReference type="PANTHER" id="PTHR11760">
    <property type="entry name" value="30S/40S RIBOSOMAL PROTEIN S3"/>
    <property type="match status" value="1"/>
</dbReference>
<dbReference type="CDD" id="cd02413">
    <property type="entry name" value="KH-II_40S_S3"/>
    <property type="match status" value="1"/>
</dbReference>
<comment type="similarity">
    <text evidence="2">Belongs to the universal ribosomal protein uS3 family.</text>
</comment>
<evidence type="ECO:0000256" key="10">
    <source>
        <dbReference type="ARBA" id="ARBA00035473"/>
    </source>
</evidence>
<dbReference type="FunFam" id="3.30.300.20:FF:000006">
    <property type="entry name" value="40S ribosomal protein S3"/>
    <property type="match status" value="1"/>
</dbReference>
<keyword evidence="4" id="KW-0699">rRNA-binding</keyword>
<evidence type="ECO:0000256" key="2">
    <source>
        <dbReference type="ARBA" id="ARBA00010761"/>
    </source>
</evidence>
<evidence type="ECO:0000256" key="8">
    <source>
        <dbReference type="ARBA" id="ARBA00023274"/>
    </source>
</evidence>
<keyword evidence="3" id="KW-0808">Transferase</keyword>
<dbReference type="SMART" id="SM00322">
    <property type="entry name" value="KH"/>
    <property type="match status" value="1"/>
</dbReference>
<dbReference type="AlphaFoldDB" id="A0A507FF46"/>
<organism evidence="15 16">
    <name type="scientific">Chytriomyces confervae</name>
    <dbReference type="NCBI Taxonomy" id="246404"/>
    <lineage>
        <taxon>Eukaryota</taxon>
        <taxon>Fungi</taxon>
        <taxon>Fungi incertae sedis</taxon>
        <taxon>Chytridiomycota</taxon>
        <taxon>Chytridiomycota incertae sedis</taxon>
        <taxon>Chytridiomycetes</taxon>
        <taxon>Chytridiales</taxon>
        <taxon>Chytriomycetaceae</taxon>
        <taxon>Chytriomyces</taxon>
    </lineage>
</organism>
<dbReference type="InterPro" id="IPR003000">
    <property type="entry name" value="Sirtuin"/>
</dbReference>
<feature type="binding site" evidence="12">
    <location>
        <position position="129"/>
    </location>
    <ligand>
        <name>Zn(2+)</name>
        <dbReference type="ChEBI" id="CHEBI:29105"/>
    </ligand>
</feature>
<accession>A0A507FF46</accession>
<dbReference type="InterPro" id="IPR009019">
    <property type="entry name" value="KH_sf_prok-type"/>
</dbReference>
<keyword evidence="6" id="KW-0689">Ribosomal protein</keyword>
<reference evidence="15 16" key="1">
    <citation type="journal article" date="2019" name="Sci. Rep.">
        <title>Comparative genomics of chytrid fungi reveal insights into the obligate biotrophic and pathogenic lifestyle of Synchytrium endobioticum.</title>
        <authorList>
            <person name="van de Vossenberg B.T.L.H."/>
            <person name="Warris S."/>
            <person name="Nguyen H.D.T."/>
            <person name="van Gent-Pelzer M.P.E."/>
            <person name="Joly D.L."/>
            <person name="van de Geest H.C."/>
            <person name="Bonants P.J.M."/>
            <person name="Smith D.S."/>
            <person name="Levesque C.A."/>
            <person name="van der Lee T.A.J."/>
        </authorList>
    </citation>
    <scope>NUCLEOTIDE SEQUENCE [LARGE SCALE GENOMIC DNA]</scope>
    <source>
        <strain evidence="15 16">CBS 675.73</strain>
    </source>
</reference>
<dbReference type="PROSITE" id="PS50305">
    <property type="entry name" value="SIRTUIN"/>
    <property type="match status" value="1"/>
</dbReference>
<evidence type="ECO:0000256" key="9">
    <source>
        <dbReference type="ARBA" id="ARBA00035408"/>
    </source>
</evidence>
<dbReference type="Gene3D" id="3.30.300.20">
    <property type="match status" value="1"/>
</dbReference>
<keyword evidence="12" id="KW-0479">Metal-binding</keyword>
<dbReference type="Gene3D" id="3.40.50.1220">
    <property type="entry name" value="TPP-binding domain"/>
    <property type="match status" value="1"/>
</dbReference>
<dbReference type="NCBIfam" id="TIGR01008">
    <property type="entry name" value="uS3_euk_arch"/>
    <property type="match status" value="1"/>
</dbReference>
<dbReference type="InterPro" id="IPR005703">
    <property type="entry name" value="Ribosomal_uS3_euk/arc"/>
</dbReference>
<evidence type="ECO:0000256" key="3">
    <source>
        <dbReference type="ARBA" id="ARBA00022679"/>
    </source>
</evidence>
<feature type="domain" description="KH type-2" evidence="14">
    <location>
        <begin position="309"/>
        <end position="380"/>
    </location>
</feature>
<evidence type="ECO:0000256" key="1">
    <source>
        <dbReference type="ARBA" id="ARBA00006924"/>
    </source>
</evidence>
<feature type="binding site" evidence="12">
    <location>
        <position position="132"/>
    </location>
    <ligand>
        <name>Zn(2+)</name>
        <dbReference type="ChEBI" id="CHEBI:29105"/>
    </ligand>
</feature>
<dbReference type="SUPFAM" id="SSF54814">
    <property type="entry name" value="Prokaryotic type KH domain (KH-domain type II)"/>
    <property type="match status" value="1"/>
</dbReference>
<dbReference type="InterPro" id="IPR015946">
    <property type="entry name" value="KH_dom-like_a/b"/>
</dbReference>
<dbReference type="InterPro" id="IPR036419">
    <property type="entry name" value="Ribosomal_S3_C_sf"/>
</dbReference>
<feature type="domain" description="Deacetylase sirtuin-type" evidence="13">
    <location>
        <begin position="1"/>
        <end position="290"/>
    </location>
</feature>
<dbReference type="Pfam" id="PF00189">
    <property type="entry name" value="Ribosomal_S3_C"/>
    <property type="match status" value="1"/>
</dbReference>
<dbReference type="InterPro" id="IPR029035">
    <property type="entry name" value="DHS-like_NAD/FAD-binding_dom"/>
</dbReference>
<evidence type="ECO:0000256" key="6">
    <source>
        <dbReference type="ARBA" id="ARBA00022980"/>
    </source>
</evidence>
<keyword evidence="7" id="KW-0520">NAD</keyword>
<dbReference type="InterPro" id="IPR004087">
    <property type="entry name" value="KH_dom"/>
</dbReference>
<comment type="similarity">
    <text evidence="1">Belongs to the sirtuin family. Class I subfamily.</text>
</comment>
<dbReference type="GO" id="GO:0022627">
    <property type="term" value="C:cytosolic small ribosomal subunit"/>
    <property type="evidence" value="ECO:0007669"/>
    <property type="project" value="TreeGrafter"/>
</dbReference>
<dbReference type="NCBIfam" id="NF003219">
    <property type="entry name" value="PRK04191.1"/>
    <property type="match status" value="1"/>
</dbReference>
<dbReference type="Pfam" id="PF07650">
    <property type="entry name" value="KH_2"/>
    <property type="match status" value="1"/>
</dbReference>
<name>A0A507FF46_9FUNG</name>
<dbReference type="Proteomes" id="UP000320333">
    <property type="component" value="Unassembled WGS sequence"/>
</dbReference>
<protein>
    <recommendedName>
        <fullName evidence="10">30S ribosomal protein S3, chloroplastic</fullName>
    </recommendedName>
    <alternativeName>
        <fullName evidence="9">40S ribosomal protein S3</fullName>
    </alternativeName>
</protein>
<dbReference type="GO" id="GO:0046872">
    <property type="term" value="F:metal ion binding"/>
    <property type="evidence" value="ECO:0007669"/>
    <property type="project" value="UniProtKB-KW"/>
</dbReference>
<dbReference type="InterPro" id="IPR026590">
    <property type="entry name" value="Ssirtuin_cat_dom"/>
</dbReference>
<feature type="binding site" evidence="12">
    <location>
        <position position="194"/>
    </location>
    <ligand>
        <name>Zn(2+)</name>
        <dbReference type="ChEBI" id="CHEBI:29105"/>
    </ligand>
</feature>
<sequence length="517" mass="56948">MTSLSAQRIADFIKSSGGSLAILTGAGISTGSGIPDYRGPNGVYASNRDYKPIQYQQFVAGHAFRQRYWARSALGWPQVQQAKPNDTHRALTQLYDRGWARAGMITQNVDGLLGRNALELHGTLYKVECISCHHSVDRSKFQDSLLTLNPTFKSRVDSNTNKITIGVRETRPDGDAELDSLYPKDFRYPDCESCGDGMYKPNVVFFGENMTAAVRDKSYEIIDKATHLLVVGTSLQVYSSFRLLKRAKDKGDKVAVLNLGAFRGSEFADLIVDESSDAVLPQVVELLDGKAAINKKRKFVADGVFFAELNSFLGKELAEQGYSGVEVRVTPTRTEIIIRATKTQDVLGDKGRRIRELTSVVQKRFNFPENTVELYAEKVAARGLSAIAQAESLRYKLIEGLAVRRACYAVMRFAMESGAKGVEVIVSGKLRGARAKAMKFVDGFMIHSGQPSIDFIDFATRNVLMRQGMIGIKVKIMLPAEYGKRGKMPLPDNVTILEPKEDVTPAAVPVAVPVATL</sequence>
<dbReference type="GO" id="GO:0016740">
    <property type="term" value="F:transferase activity"/>
    <property type="evidence" value="ECO:0007669"/>
    <property type="project" value="UniProtKB-KW"/>
</dbReference>
<dbReference type="STRING" id="246404.A0A507FF46"/>
<dbReference type="GO" id="GO:0006412">
    <property type="term" value="P:translation"/>
    <property type="evidence" value="ECO:0007669"/>
    <property type="project" value="InterPro"/>
</dbReference>
<dbReference type="PROSITE" id="PS50823">
    <property type="entry name" value="KH_TYPE_2"/>
    <property type="match status" value="1"/>
</dbReference>
<dbReference type="GO" id="GO:0003735">
    <property type="term" value="F:structural constituent of ribosome"/>
    <property type="evidence" value="ECO:0007669"/>
    <property type="project" value="InterPro"/>
</dbReference>
<dbReference type="Pfam" id="PF02146">
    <property type="entry name" value="SIR2"/>
    <property type="match status" value="1"/>
</dbReference>
<dbReference type="GO" id="GO:0070403">
    <property type="term" value="F:NAD+ binding"/>
    <property type="evidence" value="ECO:0007669"/>
    <property type="project" value="InterPro"/>
</dbReference>
<dbReference type="InterPro" id="IPR004044">
    <property type="entry name" value="KH_dom_type_2"/>
</dbReference>
<comment type="caution">
    <text evidence="15">The sequence shown here is derived from an EMBL/GenBank/DDBJ whole genome shotgun (WGS) entry which is preliminary data.</text>
</comment>